<dbReference type="Proteomes" id="UP001497516">
    <property type="component" value="Chromosome 7"/>
</dbReference>
<feature type="compositionally biased region" description="Basic and acidic residues" evidence="1">
    <location>
        <begin position="25"/>
        <end position="52"/>
    </location>
</feature>
<gene>
    <name evidence="3" type="ORF">LTRI10_LOCUS44613</name>
</gene>
<feature type="compositionally biased region" description="Basic and acidic residues" evidence="1">
    <location>
        <begin position="317"/>
        <end position="327"/>
    </location>
</feature>
<feature type="region of interest" description="Disordered" evidence="1">
    <location>
        <begin position="317"/>
        <end position="344"/>
    </location>
</feature>
<evidence type="ECO:0000259" key="2">
    <source>
        <dbReference type="Pfam" id="PF14111"/>
    </source>
</evidence>
<organism evidence="3 4">
    <name type="scientific">Linum trigynum</name>
    <dbReference type="NCBI Taxonomy" id="586398"/>
    <lineage>
        <taxon>Eukaryota</taxon>
        <taxon>Viridiplantae</taxon>
        <taxon>Streptophyta</taxon>
        <taxon>Embryophyta</taxon>
        <taxon>Tracheophyta</taxon>
        <taxon>Spermatophyta</taxon>
        <taxon>Magnoliopsida</taxon>
        <taxon>eudicotyledons</taxon>
        <taxon>Gunneridae</taxon>
        <taxon>Pentapetalae</taxon>
        <taxon>rosids</taxon>
        <taxon>fabids</taxon>
        <taxon>Malpighiales</taxon>
        <taxon>Linaceae</taxon>
        <taxon>Linum</taxon>
    </lineage>
</organism>
<feature type="compositionally biased region" description="Basic and acidic residues" evidence="1">
    <location>
        <begin position="366"/>
        <end position="378"/>
    </location>
</feature>
<dbReference type="EMBL" id="OZ034820">
    <property type="protein sequence ID" value="CAL1404789.1"/>
    <property type="molecule type" value="Genomic_DNA"/>
</dbReference>
<dbReference type="InterPro" id="IPR025558">
    <property type="entry name" value="DUF4283"/>
</dbReference>
<sequence length="544" mass="60476">MAAKPPDPVSGSTRPPIASSSPDGKGVKDKETQHQKKRPRAFDLTKDARLDDEMLEDSAESEPRTKADSPIGAWSNGSAKLFHDTDEDDEWYIAESDTEDVEMANKEEDDYIAEEDDPRCPTILFTAKEKLDWRRKWRSALIVKGLGRDIPFTPLSNRLWSLWARRGAIKISDMSNGCYLVRFKVKEDYEYASSGGPWLIGDTYLTAIRWYKGFNPWKSHVNSALVWVQLPELPVKYFNKEAVLRIAQQIGRPIQVDQATIMGARVKYARVCVEVDLTKPLLSQYKIEGITYGVGYEGLHRLCGKCGCYDFHSGECPKKPQEEREQETNVEVNGKNPATTDLPTGQIYGDWMVVKKKAWKPSNKVEANDKRSGSEQGRRRNFINRFDVLHAESEGENPKPSQHGPDTQQTQQKGTTRESNKNNGAEEGGYVQAKKGNNTKKPQKPQAPKTTNEGSGTKKSQTTPNNQKPVKEAAPGGTAKVLFRAVNNNNNKAPVAGNASPTQPGKSTVEGVQTADRTLDGHQQTQFGQDKDREGAGSPSPLGK</sequence>
<dbReference type="AlphaFoldDB" id="A0AAV2G2C7"/>
<dbReference type="PANTHER" id="PTHR31286:SF99">
    <property type="entry name" value="DUF4283 DOMAIN-CONTAINING PROTEIN"/>
    <property type="match status" value="1"/>
</dbReference>
<evidence type="ECO:0000313" key="3">
    <source>
        <dbReference type="EMBL" id="CAL1404789.1"/>
    </source>
</evidence>
<evidence type="ECO:0000313" key="4">
    <source>
        <dbReference type="Proteomes" id="UP001497516"/>
    </source>
</evidence>
<dbReference type="PANTHER" id="PTHR31286">
    <property type="entry name" value="GLYCINE-RICH CELL WALL STRUCTURAL PROTEIN 1.8-LIKE"/>
    <property type="match status" value="1"/>
</dbReference>
<feature type="compositionally biased region" description="Polar residues" evidence="1">
    <location>
        <begin position="10"/>
        <end position="22"/>
    </location>
</feature>
<keyword evidence="4" id="KW-1185">Reference proteome</keyword>
<proteinExistence type="predicted"/>
<reference evidence="3 4" key="1">
    <citation type="submission" date="2024-04" db="EMBL/GenBank/DDBJ databases">
        <authorList>
            <person name="Fracassetti M."/>
        </authorList>
    </citation>
    <scope>NUCLEOTIDE SEQUENCE [LARGE SCALE GENOMIC DNA]</scope>
</reference>
<evidence type="ECO:0000256" key="1">
    <source>
        <dbReference type="SAM" id="MobiDB-lite"/>
    </source>
</evidence>
<protein>
    <recommendedName>
        <fullName evidence="2">DUF4283 domain-containing protein</fullName>
    </recommendedName>
</protein>
<dbReference type="Pfam" id="PF14111">
    <property type="entry name" value="DUF4283"/>
    <property type="match status" value="1"/>
</dbReference>
<feature type="compositionally biased region" description="Low complexity" evidence="1">
    <location>
        <begin position="485"/>
        <end position="499"/>
    </location>
</feature>
<feature type="domain" description="DUF4283" evidence="2">
    <location>
        <begin position="136"/>
        <end position="217"/>
    </location>
</feature>
<name>A0AAV2G2C7_9ROSI</name>
<feature type="compositionally biased region" description="Polar residues" evidence="1">
    <location>
        <begin position="453"/>
        <end position="468"/>
    </location>
</feature>
<feature type="region of interest" description="Disordered" evidence="1">
    <location>
        <begin position="1"/>
        <end position="72"/>
    </location>
</feature>
<accession>A0AAV2G2C7</accession>
<feature type="compositionally biased region" description="Polar residues" evidence="1">
    <location>
        <begin position="404"/>
        <end position="414"/>
    </location>
</feature>
<feature type="region of interest" description="Disordered" evidence="1">
    <location>
        <begin position="359"/>
        <end position="544"/>
    </location>
</feature>
<dbReference type="InterPro" id="IPR040256">
    <property type="entry name" value="At4g02000-like"/>
</dbReference>
<feature type="compositionally biased region" description="Basic and acidic residues" evidence="1">
    <location>
        <begin position="387"/>
        <end position="397"/>
    </location>
</feature>